<gene>
    <name evidence="2" type="ORF">GGR08_000055</name>
</gene>
<feature type="region of interest" description="Disordered" evidence="1">
    <location>
        <begin position="189"/>
        <end position="212"/>
    </location>
</feature>
<organism evidence="2 3">
    <name type="scientific">Bartonella fuyuanensis</name>
    <dbReference type="NCBI Taxonomy" id="1460968"/>
    <lineage>
        <taxon>Bacteria</taxon>
        <taxon>Pseudomonadati</taxon>
        <taxon>Pseudomonadota</taxon>
        <taxon>Alphaproteobacteria</taxon>
        <taxon>Hyphomicrobiales</taxon>
        <taxon>Bartonellaceae</taxon>
        <taxon>Bartonella</taxon>
    </lineage>
</organism>
<dbReference type="EMBL" id="JACIFE010000001">
    <property type="protein sequence ID" value="MBB4075774.1"/>
    <property type="molecule type" value="Genomic_DNA"/>
</dbReference>
<dbReference type="Proteomes" id="UP000585970">
    <property type="component" value="Unassembled WGS sequence"/>
</dbReference>
<keyword evidence="3" id="KW-1185">Reference proteome</keyword>
<reference evidence="2 3" key="1">
    <citation type="submission" date="2020-08" db="EMBL/GenBank/DDBJ databases">
        <title>Genomic Encyclopedia of Type Strains, Phase IV (KMG-IV): sequencing the most valuable type-strain genomes for metagenomic binning, comparative biology and taxonomic classification.</title>
        <authorList>
            <person name="Goeker M."/>
        </authorList>
    </citation>
    <scope>NUCLEOTIDE SEQUENCE [LARGE SCALE GENOMIC DNA]</scope>
    <source>
        <strain evidence="2 3">DSM 100694</strain>
    </source>
</reference>
<proteinExistence type="predicted"/>
<sequence length="212" mass="24114">MIIPDFTMLSAAYIFDTPFTAFSILVGQELQSNIYVTDNDKLLRQSSPLEKTIATRGQFKQSKHNFDVNLEQIDVEDMKGFFLFNTFGFFRNLKTKQAVLAYRYEQVTSTSNSKKDILQSVLNFYNLGNLNRPYIQKISSFFGVKIPPFVDNKTSQESIEIYEREQEQTTKTESPLLSKEELEDAFTHKASSTRDAFATEGSSSLENNSSGG</sequence>
<protein>
    <submittedName>
        <fullName evidence="2">Type IV secretion system protein VirB1</fullName>
    </submittedName>
</protein>
<evidence type="ECO:0000256" key="1">
    <source>
        <dbReference type="SAM" id="MobiDB-lite"/>
    </source>
</evidence>
<feature type="compositionally biased region" description="Low complexity" evidence="1">
    <location>
        <begin position="200"/>
        <end position="212"/>
    </location>
</feature>
<dbReference type="AlphaFoldDB" id="A0A840DRT2"/>
<accession>A0A840DRT2</accession>
<evidence type="ECO:0000313" key="2">
    <source>
        <dbReference type="EMBL" id="MBB4075774.1"/>
    </source>
</evidence>
<name>A0A840DRT2_9HYPH</name>
<comment type="caution">
    <text evidence="2">The sequence shown here is derived from an EMBL/GenBank/DDBJ whole genome shotgun (WGS) entry which is preliminary data.</text>
</comment>
<evidence type="ECO:0000313" key="3">
    <source>
        <dbReference type="Proteomes" id="UP000585970"/>
    </source>
</evidence>
<dbReference type="RefSeq" id="WP_183193420.1">
    <property type="nucleotide sequence ID" value="NZ_JACIFE010000001.1"/>
</dbReference>